<keyword evidence="8" id="KW-1185">Reference proteome</keyword>
<dbReference type="SUPFAM" id="SSF111369">
    <property type="entry name" value="HlyD-like secretion proteins"/>
    <property type="match status" value="1"/>
</dbReference>
<sequence length="430" mass="44409">MNQTTDKPGNADEALAAMLGRAATGGGKGRLRRWLILGAGAVAVIAALALLGGGDQGAAGRYITEEASTGKLTVTVSATGTLQPTKSVDVGSEQSGTLATVLAQENDRVKKGQLLAQLDTAKLRDAVAKSSAALAAANASVAQARATVAEAKASLSRMRQVAELSGGKVPARTELETAEATLQRAIANEASARASVVQAEAVLKTDETNLSKGTIRSPVDGVVLTRKVEPGQSVVAAMTIPVLFTLAEDLARMELQVKVDEADVGTVKLGQPASFTVSAWPGRNFPATIERVGLGSTITDNVVTYKTVLTVNNDDLALRPGMTATATIVTAQRDNALLVPNAALRFTPPKAEPKAERSLVASLLPRPPSEAKHGTATAVPGASQVWVLENGEPRGVPVKTGVSNGRFTEITGGELKPGMAVITEYQEAKK</sequence>
<keyword evidence="4" id="KW-0812">Transmembrane</keyword>
<accession>A0ABQ6FDC2</accession>
<dbReference type="Pfam" id="PF25917">
    <property type="entry name" value="BSH_RND"/>
    <property type="match status" value="1"/>
</dbReference>
<dbReference type="InterPro" id="IPR058625">
    <property type="entry name" value="MdtA-like_BSH"/>
</dbReference>
<gene>
    <name evidence="7" type="ORF">GCM10007933_30870</name>
</gene>
<dbReference type="InterPro" id="IPR006143">
    <property type="entry name" value="RND_pump_MFP"/>
</dbReference>
<evidence type="ECO:0000313" key="7">
    <source>
        <dbReference type="EMBL" id="GLT23620.1"/>
    </source>
</evidence>
<proteinExistence type="inferred from homology"/>
<comment type="caution">
    <text evidence="7">The sequence shown here is derived from an EMBL/GenBank/DDBJ whole genome shotgun (WGS) entry which is preliminary data.</text>
</comment>
<evidence type="ECO:0000256" key="1">
    <source>
        <dbReference type="ARBA" id="ARBA00004196"/>
    </source>
</evidence>
<evidence type="ECO:0000256" key="4">
    <source>
        <dbReference type="SAM" id="Phobius"/>
    </source>
</evidence>
<reference evidence="8" key="1">
    <citation type="journal article" date="2019" name="Int. J. Syst. Evol. Microbiol.">
        <title>The Global Catalogue of Microorganisms (GCM) 10K type strain sequencing project: providing services to taxonomists for standard genome sequencing and annotation.</title>
        <authorList>
            <consortium name="The Broad Institute Genomics Platform"/>
            <consortium name="The Broad Institute Genome Sequencing Center for Infectious Disease"/>
            <person name="Wu L."/>
            <person name="Ma J."/>
        </authorList>
    </citation>
    <scope>NUCLEOTIDE SEQUENCE [LARGE SCALE GENOMIC DNA]</scope>
    <source>
        <strain evidence="8">NBRC 102407</strain>
    </source>
</reference>
<dbReference type="Gene3D" id="2.40.50.100">
    <property type="match status" value="2"/>
</dbReference>
<name>A0ABQ6FDC2_9RHOO</name>
<evidence type="ECO:0000259" key="5">
    <source>
        <dbReference type="Pfam" id="PF25917"/>
    </source>
</evidence>
<feature type="domain" description="Multidrug resistance protein MdtA-like barrel-sandwich hybrid" evidence="5">
    <location>
        <begin position="87"/>
        <end position="243"/>
    </location>
</feature>
<dbReference type="Pfam" id="PF25954">
    <property type="entry name" value="Beta-barrel_RND_2"/>
    <property type="match status" value="1"/>
</dbReference>
<protein>
    <submittedName>
        <fullName evidence="7">Secretion protein HlyD</fullName>
    </submittedName>
</protein>
<dbReference type="RefSeq" id="WP_284188815.1">
    <property type="nucleotide sequence ID" value="NZ_BSPX01000054.1"/>
</dbReference>
<dbReference type="InterPro" id="IPR050465">
    <property type="entry name" value="UPF0194_transport"/>
</dbReference>
<dbReference type="Gene3D" id="2.40.30.170">
    <property type="match status" value="1"/>
</dbReference>
<feature type="transmembrane region" description="Helical" evidence="4">
    <location>
        <begin position="34"/>
        <end position="54"/>
    </location>
</feature>
<dbReference type="Proteomes" id="UP001157167">
    <property type="component" value="Unassembled WGS sequence"/>
</dbReference>
<evidence type="ECO:0000313" key="8">
    <source>
        <dbReference type="Proteomes" id="UP001157167"/>
    </source>
</evidence>
<comment type="subcellular location">
    <subcellularLocation>
        <location evidence="1">Cell envelope</location>
    </subcellularLocation>
</comment>
<keyword evidence="3" id="KW-0175">Coiled coil</keyword>
<evidence type="ECO:0000259" key="6">
    <source>
        <dbReference type="Pfam" id="PF25954"/>
    </source>
</evidence>
<keyword evidence="4" id="KW-0472">Membrane</keyword>
<feature type="domain" description="CusB-like beta-barrel" evidence="6">
    <location>
        <begin position="255"/>
        <end position="330"/>
    </location>
</feature>
<evidence type="ECO:0000256" key="2">
    <source>
        <dbReference type="ARBA" id="ARBA00009477"/>
    </source>
</evidence>
<keyword evidence="4" id="KW-1133">Transmembrane helix</keyword>
<evidence type="ECO:0000256" key="3">
    <source>
        <dbReference type="ARBA" id="ARBA00023054"/>
    </source>
</evidence>
<comment type="similarity">
    <text evidence="2">Belongs to the membrane fusion protein (MFP) (TC 8.A.1) family.</text>
</comment>
<dbReference type="NCBIfam" id="TIGR01730">
    <property type="entry name" value="RND_mfp"/>
    <property type="match status" value="1"/>
</dbReference>
<dbReference type="PANTHER" id="PTHR32347">
    <property type="entry name" value="EFFLUX SYSTEM COMPONENT YKNX-RELATED"/>
    <property type="match status" value="1"/>
</dbReference>
<dbReference type="PANTHER" id="PTHR32347:SF14">
    <property type="entry name" value="EFFLUX SYSTEM COMPONENT YKNX-RELATED"/>
    <property type="match status" value="1"/>
</dbReference>
<organism evidence="7 8">
    <name type="scientific">Zoogloea oryzae</name>
    <dbReference type="NCBI Taxonomy" id="310767"/>
    <lineage>
        <taxon>Bacteria</taxon>
        <taxon>Pseudomonadati</taxon>
        <taxon>Pseudomonadota</taxon>
        <taxon>Betaproteobacteria</taxon>
        <taxon>Rhodocyclales</taxon>
        <taxon>Zoogloeaceae</taxon>
        <taxon>Zoogloea</taxon>
    </lineage>
</organism>
<dbReference type="InterPro" id="IPR058792">
    <property type="entry name" value="Beta-barrel_RND_2"/>
</dbReference>
<dbReference type="EMBL" id="BSPX01000054">
    <property type="protein sequence ID" value="GLT23620.1"/>
    <property type="molecule type" value="Genomic_DNA"/>
</dbReference>